<evidence type="ECO:0000256" key="3">
    <source>
        <dbReference type="ARBA" id="ARBA00022801"/>
    </source>
</evidence>
<reference evidence="6 7" key="1">
    <citation type="journal article" date="2024" name="IMA Fungus">
        <title>IMA Genome - F19 : A genome assembly and annotation guide to empower mycologists, including annotated draft genome sequences of Ceratocystis pirilliformis, Diaporthe australafricana, Fusarium ophioides, Paecilomyces lecythidis, and Sporothrix stenoceras.</title>
        <authorList>
            <person name="Aylward J."/>
            <person name="Wilson A.M."/>
            <person name="Visagie C.M."/>
            <person name="Spraker J."/>
            <person name="Barnes I."/>
            <person name="Buitendag C."/>
            <person name="Ceriani C."/>
            <person name="Del Mar Angel L."/>
            <person name="du Plessis D."/>
            <person name="Fuchs T."/>
            <person name="Gasser K."/>
            <person name="Kramer D."/>
            <person name="Li W."/>
            <person name="Munsamy K."/>
            <person name="Piso A."/>
            <person name="Price J.L."/>
            <person name="Sonnekus B."/>
            <person name="Thomas C."/>
            <person name="van der Nest A."/>
            <person name="van Dijk A."/>
            <person name="van Heerden A."/>
            <person name="van Vuuren N."/>
            <person name="Yilmaz N."/>
            <person name="Duong T.A."/>
            <person name="van der Merwe N.A."/>
            <person name="Wingfield M.J."/>
            <person name="Wingfield B.D."/>
        </authorList>
    </citation>
    <scope>NUCLEOTIDE SEQUENCE [LARGE SCALE GENOMIC DNA]</scope>
    <source>
        <strain evidence="6 7">CMW 5346</strain>
    </source>
</reference>
<proteinExistence type="predicted"/>
<dbReference type="InterPro" id="IPR050347">
    <property type="entry name" value="Bact_Beta-galactosidase"/>
</dbReference>
<dbReference type="PANTHER" id="PTHR46323">
    <property type="entry name" value="BETA-GALACTOSIDASE"/>
    <property type="match status" value="1"/>
</dbReference>
<dbReference type="InterPro" id="IPR017853">
    <property type="entry name" value="GH"/>
</dbReference>
<evidence type="ECO:0000256" key="4">
    <source>
        <dbReference type="ARBA" id="ARBA00023295"/>
    </source>
</evidence>
<evidence type="ECO:0000256" key="1">
    <source>
        <dbReference type="ARBA" id="ARBA00001412"/>
    </source>
</evidence>
<keyword evidence="7" id="KW-1185">Reference proteome</keyword>
<name>A0ABR3YIY3_9PEZI</name>
<dbReference type="SUPFAM" id="SSF51445">
    <property type="entry name" value="(Trans)glycosidases"/>
    <property type="match status" value="1"/>
</dbReference>
<comment type="caution">
    <text evidence="6">The sequence shown here is derived from an EMBL/GenBank/DDBJ whole genome shotgun (WGS) entry which is preliminary data.</text>
</comment>
<keyword evidence="3" id="KW-0378">Hydrolase</keyword>
<sequence>MALGATKNVVTDFDDEYVNTLLNVKVEIEYKAELELDRTLYLCPYGQDKSTVVTQASHGVAAVSEKCGRAGARQEPEALTKAYVDRARLMVSRDKNRPSVVIWSLGNEAFQGRNFQAMYDCVKAYDDTWPVHYEEDVDARISVGTASSCPWWTFDLVRGWLVSLTKPGNDEKGETTSVQILHMGPALSIYPDQTDNDLTVGEN</sequence>
<dbReference type="PROSITE" id="PS00608">
    <property type="entry name" value="GLYCOSYL_HYDROL_F2_2"/>
    <property type="match status" value="1"/>
</dbReference>
<accession>A0ABR3YIY3</accession>
<dbReference type="InterPro" id="IPR023232">
    <property type="entry name" value="Glyco_hydro_2_AS"/>
</dbReference>
<evidence type="ECO:0000256" key="2">
    <source>
        <dbReference type="ARBA" id="ARBA00012756"/>
    </source>
</evidence>
<protein>
    <recommendedName>
        <fullName evidence="2">beta-galactosidase</fullName>
        <ecNumber evidence="2">3.2.1.23</ecNumber>
    </recommendedName>
</protein>
<feature type="domain" description="Glycoside hydrolase family 2 catalytic" evidence="5">
    <location>
        <begin position="72"/>
        <end position="141"/>
    </location>
</feature>
<dbReference type="Gene3D" id="3.20.20.80">
    <property type="entry name" value="Glycosidases"/>
    <property type="match status" value="1"/>
</dbReference>
<evidence type="ECO:0000313" key="6">
    <source>
        <dbReference type="EMBL" id="KAL1888278.1"/>
    </source>
</evidence>
<dbReference type="PANTHER" id="PTHR46323:SF2">
    <property type="entry name" value="BETA-GALACTOSIDASE"/>
    <property type="match status" value="1"/>
</dbReference>
<dbReference type="Pfam" id="PF02836">
    <property type="entry name" value="Glyco_hydro_2_C"/>
    <property type="match status" value="1"/>
</dbReference>
<evidence type="ECO:0000259" key="5">
    <source>
        <dbReference type="Pfam" id="PF02836"/>
    </source>
</evidence>
<dbReference type="EMBL" id="JAWCUI010000096">
    <property type="protein sequence ID" value="KAL1888278.1"/>
    <property type="molecule type" value="Genomic_DNA"/>
</dbReference>
<evidence type="ECO:0000313" key="7">
    <source>
        <dbReference type="Proteomes" id="UP001583186"/>
    </source>
</evidence>
<dbReference type="Proteomes" id="UP001583186">
    <property type="component" value="Unassembled WGS sequence"/>
</dbReference>
<comment type="catalytic activity">
    <reaction evidence="1">
        <text>Hydrolysis of terminal non-reducing beta-D-galactose residues in beta-D-galactosides.</text>
        <dbReference type="EC" id="3.2.1.23"/>
    </reaction>
</comment>
<dbReference type="InterPro" id="IPR006103">
    <property type="entry name" value="Glyco_hydro_2_cat"/>
</dbReference>
<keyword evidence="4" id="KW-0326">Glycosidase</keyword>
<gene>
    <name evidence="6" type="ORF">Sste5346_009670</name>
</gene>
<dbReference type="EC" id="3.2.1.23" evidence="2"/>
<organism evidence="6 7">
    <name type="scientific">Sporothrix stenoceras</name>
    <dbReference type="NCBI Taxonomy" id="5173"/>
    <lineage>
        <taxon>Eukaryota</taxon>
        <taxon>Fungi</taxon>
        <taxon>Dikarya</taxon>
        <taxon>Ascomycota</taxon>
        <taxon>Pezizomycotina</taxon>
        <taxon>Sordariomycetes</taxon>
        <taxon>Sordariomycetidae</taxon>
        <taxon>Ophiostomatales</taxon>
        <taxon>Ophiostomataceae</taxon>
        <taxon>Sporothrix</taxon>
    </lineage>
</organism>